<keyword evidence="2" id="KW-0406">Ion transport</keyword>
<evidence type="ECO:0000256" key="2">
    <source>
        <dbReference type="ARBA" id="ARBA00023114"/>
    </source>
</evidence>
<comment type="similarity">
    <text evidence="1">Belongs to the outer membrane OOP (TC 1.B.6) superfamily. OmpA family.</text>
</comment>
<keyword evidence="2" id="KW-0626">Porin</keyword>
<dbReference type="AlphaFoldDB" id="A0A656H8S6"/>
<dbReference type="GO" id="GO:0009279">
    <property type="term" value="C:cell outer membrane"/>
    <property type="evidence" value="ECO:0007669"/>
    <property type="project" value="InterPro"/>
</dbReference>
<accession>A0A656H8S6</accession>
<proteinExistence type="inferred from homology"/>
<dbReference type="GO" id="GO:0015288">
    <property type="term" value="F:porin activity"/>
    <property type="evidence" value="ECO:0007669"/>
    <property type="project" value="UniProtKB-KW"/>
</dbReference>
<gene>
    <name evidence="5" type="ORF">Thini_0418</name>
</gene>
<keyword evidence="3" id="KW-0732">Signal</keyword>
<reference evidence="6" key="1">
    <citation type="journal article" date="2011" name="Stand. Genomic Sci.">
        <title>Genome sequence of the filamentous, gliding Thiothrix nivea neotype strain (JP2(T)).</title>
        <authorList>
            <person name="Lapidus A."/>
            <person name="Nolan M."/>
            <person name="Lucas S."/>
            <person name="Glavina Del Rio T."/>
            <person name="Tice H."/>
            <person name="Cheng J.F."/>
            <person name="Tapia R."/>
            <person name="Han C."/>
            <person name="Goodwin L."/>
            <person name="Pitluck S."/>
            <person name="Liolios K."/>
            <person name="Pagani I."/>
            <person name="Ivanova N."/>
            <person name="Huntemann M."/>
            <person name="Mavromatis K."/>
            <person name="Mikhailova N."/>
            <person name="Pati A."/>
            <person name="Chen A."/>
            <person name="Palaniappan K."/>
            <person name="Land M."/>
            <person name="Brambilla E.M."/>
            <person name="Rohde M."/>
            <person name="Abt B."/>
            <person name="Verbarg S."/>
            <person name="Goker M."/>
            <person name="Bristow J."/>
            <person name="Eisen J.A."/>
            <person name="Markowitz V."/>
            <person name="Hugenholtz P."/>
            <person name="Kyrpides N.C."/>
            <person name="Klenk H.P."/>
            <person name="Woyke T."/>
        </authorList>
    </citation>
    <scope>NUCLEOTIDE SEQUENCE [LARGE SCALE GENOMIC DNA]</scope>
    <source>
        <strain evidence="6">ATCC 35100 / DSM 5205 / JP2</strain>
    </source>
</reference>
<dbReference type="GO" id="GO:0046930">
    <property type="term" value="C:pore complex"/>
    <property type="evidence" value="ECO:0007669"/>
    <property type="project" value="UniProtKB-KW"/>
</dbReference>
<dbReference type="Proteomes" id="UP000005317">
    <property type="component" value="Unassembled WGS sequence"/>
</dbReference>
<keyword evidence="6" id="KW-1185">Reference proteome</keyword>
<evidence type="ECO:0000259" key="4">
    <source>
        <dbReference type="Pfam" id="PF01389"/>
    </source>
</evidence>
<evidence type="ECO:0000256" key="1">
    <source>
        <dbReference type="ARBA" id="ARBA00005710"/>
    </source>
</evidence>
<dbReference type="SUPFAM" id="SSF56925">
    <property type="entry name" value="OMPA-like"/>
    <property type="match status" value="1"/>
</dbReference>
<dbReference type="Gene3D" id="2.40.160.20">
    <property type="match status" value="1"/>
</dbReference>
<feature type="domain" description="Outer membrane protein OmpA-like transmembrane" evidence="4">
    <location>
        <begin position="45"/>
        <end position="216"/>
    </location>
</feature>
<dbReference type="EMBL" id="JH651384">
    <property type="protein sequence ID" value="EIJ33071.1"/>
    <property type="molecule type" value="Genomic_DNA"/>
</dbReference>
<dbReference type="RefSeq" id="WP_002707034.1">
    <property type="nucleotide sequence ID" value="NZ_JH651384.1"/>
</dbReference>
<dbReference type="InterPro" id="IPR011250">
    <property type="entry name" value="OMP/PagP_B-barrel"/>
</dbReference>
<name>A0A656H8S6_THINJ</name>
<sequence length="236" mass="24077" precursor="true">MKQSILLAAVLAVFSTSPVFAGGSLFGGSDSDSDDTFSEDGAGAMYGGVSVGQSSDGACEANNTLIDGINATTQSLLGTSVVSNFGCPNTTAWKVYGGYKIAPNLAVEGAYVNFGDAESTATVAALPPINNNANPVTTTTSATGFGASGVASAPVTDEINLFGKMGFLAWEKENKASSTVLGMNETLTQKTDGVDLSLGAGAEYKIDENWGVRGEVEHFDGLNANLYSVGATFSTF</sequence>
<evidence type="ECO:0000313" key="5">
    <source>
        <dbReference type="EMBL" id="EIJ33071.1"/>
    </source>
</evidence>
<dbReference type="OrthoDB" id="5624609at2"/>
<dbReference type="InterPro" id="IPR000498">
    <property type="entry name" value="OmpA-like_TM_dom"/>
</dbReference>
<evidence type="ECO:0000256" key="3">
    <source>
        <dbReference type="SAM" id="SignalP"/>
    </source>
</evidence>
<organism evidence="5 6">
    <name type="scientific">Thiothrix nivea (strain ATCC 35100 / DSM 5205 / JP2)</name>
    <dbReference type="NCBI Taxonomy" id="870187"/>
    <lineage>
        <taxon>Bacteria</taxon>
        <taxon>Pseudomonadati</taxon>
        <taxon>Pseudomonadota</taxon>
        <taxon>Gammaproteobacteria</taxon>
        <taxon>Thiotrichales</taxon>
        <taxon>Thiotrichaceae</taxon>
        <taxon>Thiothrix</taxon>
    </lineage>
</organism>
<keyword evidence="2" id="KW-0813">Transport</keyword>
<evidence type="ECO:0000313" key="6">
    <source>
        <dbReference type="Proteomes" id="UP000005317"/>
    </source>
</evidence>
<feature type="chain" id="PRO_5024883482" description="Outer membrane protein OmpA-like transmembrane domain-containing protein" evidence="3">
    <location>
        <begin position="22"/>
        <end position="236"/>
    </location>
</feature>
<dbReference type="Pfam" id="PF01389">
    <property type="entry name" value="OmpA_membrane"/>
    <property type="match status" value="1"/>
</dbReference>
<keyword evidence="2" id="KW-0812">Transmembrane</keyword>
<feature type="signal peptide" evidence="3">
    <location>
        <begin position="1"/>
        <end position="21"/>
    </location>
</feature>
<protein>
    <recommendedName>
        <fullName evidence="4">Outer membrane protein OmpA-like transmembrane domain-containing protein</fullName>
    </recommendedName>
</protein>